<organism evidence="2">
    <name type="scientific">Pseudomonas aeruginosa</name>
    <dbReference type="NCBI Taxonomy" id="287"/>
    <lineage>
        <taxon>Bacteria</taxon>
        <taxon>Pseudomonadati</taxon>
        <taxon>Pseudomonadota</taxon>
        <taxon>Gammaproteobacteria</taxon>
        <taxon>Pseudomonadales</taxon>
        <taxon>Pseudomonadaceae</taxon>
        <taxon>Pseudomonas</taxon>
    </lineage>
</organism>
<dbReference type="EMBL" id="KY494864">
    <property type="protein sequence ID" value="ARD70619.1"/>
    <property type="molecule type" value="Genomic_DNA"/>
</dbReference>
<feature type="transmembrane region" description="Helical" evidence="1">
    <location>
        <begin position="20"/>
        <end position="40"/>
    </location>
</feature>
<proteinExistence type="predicted"/>
<protein>
    <submittedName>
        <fullName evidence="2">Uncharacterized protein</fullName>
    </submittedName>
</protein>
<reference evidence="2" key="1">
    <citation type="submission" date="2017-01" db="EMBL/GenBank/DDBJ databases">
        <title>Complete nucleotide sequence of an IncP-2 blaVIM-2-harboring megaplasmid from Pseudomonas aeruginosa.</title>
        <authorList>
            <person name="Botelho J."/>
            <person name="Grosso F."/>
            <person name="Mabrouk A."/>
            <person name="Peixe L."/>
        </authorList>
    </citation>
    <scope>NUCLEOTIDE SEQUENCE</scope>
    <source>
        <strain evidence="2">FFUP_PS_37</strain>
        <plasmid evidence="2">pJB37</plasmid>
    </source>
</reference>
<name>A0A1V0M6U8_PSEAI</name>
<geneLocation type="plasmid" evidence="2">
    <name>pJB37</name>
</geneLocation>
<feature type="transmembrane region" description="Helical" evidence="1">
    <location>
        <begin position="92"/>
        <end position="109"/>
    </location>
</feature>
<keyword evidence="1" id="KW-1133">Transmembrane helix</keyword>
<dbReference type="AlphaFoldDB" id="A0A1V0M6U8"/>
<sequence>MQAEHLLPRSCIMEVGPRMYFLVSGLLYPAALGAALVWTVSALHARVFLESASPNGWSLCMAAWFIGYHCLQFSRLMVRHYDLGKGYTRRAFVSDLVDCLTLLLGFAGLRFLNEPIPSEQVWVVYLALLGVPLSAVIAHPLRMMKGPRGLLVLGMLLVCLLGIDYFKLGFLLPLFKPEVTHWVLLVAMFSMLWAFYHRVYRFEP</sequence>
<keyword evidence="2" id="KW-0614">Plasmid</keyword>
<evidence type="ECO:0000313" key="2">
    <source>
        <dbReference type="EMBL" id="ARD70619.1"/>
    </source>
</evidence>
<feature type="transmembrane region" description="Helical" evidence="1">
    <location>
        <begin position="52"/>
        <end position="71"/>
    </location>
</feature>
<feature type="transmembrane region" description="Helical" evidence="1">
    <location>
        <begin position="150"/>
        <end position="173"/>
    </location>
</feature>
<feature type="transmembrane region" description="Helical" evidence="1">
    <location>
        <begin position="179"/>
        <end position="196"/>
    </location>
</feature>
<evidence type="ECO:0000256" key="1">
    <source>
        <dbReference type="SAM" id="Phobius"/>
    </source>
</evidence>
<feature type="transmembrane region" description="Helical" evidence="1">
    <location>
        <begin position="121"/>
        <end position="138"/>
    </location>
</feature>
<accession>A0A1V0M6U8</accession>
<keyword evidence="1" id="KW-0812">Transmembrane</keyword>
<keyword evidence="1" id="KW-0472">Membrane</keyword>